<dbReference type="EMBL" id="SOEC01000008">
    <property type="protein sequence ID" value="TDX29092.1"/>
    <property type="molecule type" value="Genomic_DNA"/>
</dbReference>
<organism evidence="2 3">
    <name type="scientific">Modicisalibacter xianhensis</name>
    <dbReference type="NCBI Taxonomy" id="442341"/>
    <lineage>
        <taxon>Bacteria</taxon>
        <taxon>Pseudomonadati</taxon>
        <taxon>Pseudomonadota</taxon>
        <taxon>Gammaproteobacteria</taxon>
        <taxon>Oceanospirillales</taxon>
        <taxon>Halomonadaceae</taxon>
        <taxon>Modicisalibacter</taxon>
    </lineage>
</organism>
<accession>A0A4R8FZJ7</accession>
<sequence>MAGLLQQGMGQPQGAPQPSPQAQSGQPQGQSQGGRDPRVDMDPQQGAQQREQLVNAMLESLYGPMLPQVRQILEEGGQQPEQAIGRIVAQLMLGVWQMLTEKGSTVPPGVMVQAAMVVSQAVGEMAVRLRILPEQGNGEAIEAGFMMAMAQFGQATAESMPPAQRQRYGELIRGLREAKGMSQQRGGQGQPQQPPQGAGQPGPQGGM</sequence>
<comment type="caution">
    <text evidence="2">The sequence shown here is derived from an EMBL/GenBank/DDBJ whole genome shotgun (WGS) entry which is preliminary data.</text>
</comment>
<dbReference type="AlphaFoldDB" id="A0A4R8FZJ7"/>
<evidence type="ECO:0000313" key="2">
    <source>
        <dbReference type="EMBL" id="TDX29092.1"/>
    </source>
</evidence>
<feature type="region of interest" description="Disordered" evidence="1">
    <location>
        <begin position="157"/>
        <end position="207"/>
    </location>
</feature>
<reference evidence="2 3" key="1">
    <citation type="submission" date="2019-03" db="EMBL/GenBank/DDBJ databases">
        <title>Freshwater and sediment microbial communities from various areas in North America, analyzing microbe dynamics in response to fracking.</title>
        <authorList>
            <person name="Lamendella R."/>
        </authorList>
    </citation>
    <scope>NUCLEOTIDE SEQUENCE [LARGE SCALE GENOMIC DNA]</scope>
    <source>
        <strain evidence="2 3">6_TX</strain>
    </source>
</reference>
<gene>
    <name evidence="2" type="ORF">DFO67_108136</name>
</gene>
<dbReference type="Proteomes" id="UP000294489">
    <property type="component" value="Unassembled WGS sequence"/>
</dbReference>
<feature type="compositionally biased region" description="Low complexity" evidence="1">
    <location>
        <begin position="1"/>
        <end position="34"/>
    </location>
</feature>
<feature type="region of interest" description="Disordered" evidence="1">
    <location>
        <begin position="1"/>
        <end position="46"/>
    </location>
</feature>
<name>A0A4R8FZJ7_9GAMM</name>
<dbReference type="RefSeq" id="WP_134017935.1">
    <property type="nucleotide sequence ID" value="NZ_SOEC01000008.1"/>
</dbReference>
<evidence type="ECO:0000256" key="1">
    <source>
        <dbReference type="SAM" id="MobiDB-lite"/>
    </source>
</evidence>
<evidence type="ECO:0000313" key="3">
    <source>
        <dbReference type="Proteomes" id="UP000294489"/>
    </source>
</evidence>
<protein>
    <submittedName>
        <fullName evidence="2">Uncharacterized protein</fullName>
    </submittedName>
</protein>
<dbReference type="OrthoDB" id="6169038at2"/>
<proteinExistence type="predicted"/>
<feature type="compositionally biased region" description="Basic and acidic residues" evidence="1">
    <location>
        <begin position="167"/>
        <end position="179"/>
    </location>
</feature>